<feature type="region of interest" description="Disordered" evidence="1">
    <location>
        <begin position="622"/>
        <end position="641"/>
    </location>
</feature>
<feature type="compositionally biased region" description="Low complexity" evidence="1">
    <location>
        <begin position="690"/>
        <end position="708"/>
    </location>
</feature>
<feature type="compositionally biased region" description="Pro residues" evidence="1">
    <location>
        <begin position="216"/>
        <end position="225"/>
    </location>
</feature>
<feature type="compositionally biased region" description="Basic and acidic residues" evidence="1">
    <location>
        <begin position="142"/>
        <end position="160"/>
    </location>
</feature>
<keyword evidence="3" id="KW-1185">Reference proteome</keyword>
<sequence length="759" mass="85107">MSNHPTTPTNQNRSRGSSSSNQPGAGFGGGGSYPPPPTSTANSSSTQDVAMGPTPNQNHWIFDSWTRTLVHNTECTTCDAYRQHIMRHANRNEPTLERARVERDNHFATRGSADTLRDLAERNREVTELEREVARLRRERDDARWRREEAERRLEDRERAPPPPANPRRRSPRQEHSRDERRSTSPRRVSGRDRMPPPPRDPEPPRRMGTVQVPNNPTPHQPPQQPRAKAVPTTTTTTTTTTPHPIQVMLAGDSEDSEEDSEEERKKKRRKLPKPPKLPNPAGRRRPQQPVMNTQLVVPNEQRANMRAPPIGQLAALGRPASSNGPFTFEGVQSIGDAQNLLAAAEREGNWQALHLAQRVVAVVSAMNHDQQSAPPGANYLVQHWRRPRWLQDAQSLRETYERDDSADFVFGALPPVPQRQPSDPMREQAPWVALHSNPWTHTGVQVATGFQVDLATLLGNNLFRLLHPRSNRSARLRFMYMFVELASQPFLYEQLLQHWNVSVASRENIQPLPALEVMARDGRFSMETMVRELARRGVTVELMNSINDWGIQFLADAIVVFPEEQAFWRQLQGSASNRLRVFGRPPVQDLGIDRDWTPPEEWNLAERREPMARERLHRISLNGQNTRGTRSYYQRAGETRQLARTERFAIQHVPPATSSGTTSHEPASTSSTSTHLTSTPVPTQSSRELPSTSSTLTQTLAPSSTTAEPTSQAAVTPALDTEMAEPTGPTTPLKTLPVDPSTAMDTDDHAGNPGQTGD</sequence>
<evidence type="ECO:0000313" key="3">
    <source>
        <dbReference type="Proteomes" id="UP000297245"/>
    </source>
</evidence>
<feature type="compositionally biased region" description="Low complexity" evidence="1">
    <location>
        <begin position="10"/>
        <end position="24"/>
    </location>
</feature>
<feature type="compositionally biased region" description="Basic and acidic residues" evidence="1">
    <location>
        <begin position="190"/>
        <end position="206"/>
    </location>
</feature>
<dbReference type="OrthoDB" id="3129879at2759"/>
<feature type="compositionally biased region" description="Low complexity" evidence="1">
    <location>
        <begin position="669"/>
        <end position="680"/>
    </location>
</feature>
<protein>
    <submittedName>
        <fullName evidence="2">Uncharacterized protein</fullName>
    </submittedName>
</protein>
<feature type="region of interest" description="Disordered" evidence="1">
    <location>
        <begin position="1"/>
        <end position="55"/>
    </location>
</feature>
<accession>A0A4S8KZM9</accession>
<proteinExistence type="predicted"/>
<feature type="compositionally biased region" description="Acidic residues" evidence="1">
    <location>
        <begin position="253"/>
        <end position="262"/>
    </location>
</feature>
<reference evidence="2 3" key="1">
    <citation type="journal article" date="2019" name="Nat. Ecol. Evol.">
        <title>Megaphylogeny resolves global patterns of mushroom evolution.</title>
        <authorList>
            <person name="Varga T."/>
            <person name="Krizsan K."/>
            <person name="Foldi C."/>
            <person name="Dima B."/>
            <person name="Sanchez-Garcia M."/>
            <person name="Sanchez-Ramirez S."/>
            <person name="Szollosi G.J."/>
            <person name="Szarkandi J.G."/>
            <person name="Papp V."/>
            <person name="Albert L."/>
            <person name="Andreopoulos W."/>
            <person name="Angelini C."/>
            <person name="Antonin V."/>
            <person name="Barry K.W."/>
            <person name="Bougher N.L."/>
            <person name="Buchanan P."/>
            <person name="Buyck B."/>
            <person name="Bense V."/>
            <person name="Catcheside P."/>
            <person name="Chovatia M."/>
            <person name="Cooper J."/>
            <person name="Damon W."/>
            <person name="Desjardin D."/>
            <person name="Finy P."/>
            <person name="Geml J."/>
            <person name="Haridas S."/>
            <person name="Hughes K."/>
            <person name="Justo A."/>
            <person name="Karasinski D."/>
            <person name="Kautmanova I."/>
            <person name="Kiss B."/>
            <person name="Kocsube S."/>
            <person name="Kotiranta H."/>
            <person name="LaButti K.M."/>
            <person name="Lechner B.E."/>
            <person name="Liimatainen K."/>
            <person name="Lipzen A."/>
            <person name="Lukacs Z."/>
            <person name="Mihaltcheva S."/>
            <person name="Morgado L.N."/>
            <person name="Niskanen T."/>
            <person name="Noordeloos M.E."/>
            <person name="Ohm R.A."/>
            <person name="Ortiz-Santana B."/>
            <person name="Ovrebo C."/>
            <person name="Racz N."/>
            <person name="Riley R."/>
            <person name="Savchenko A."/>
            <person name="Shiryaev A."/>
            <person name="Soop K."/>
            <person name="Spirin V."/>
            <person name="Szebenyi C."/>
            <person name="Tomsovsky M."/>
            <person name="Tulloss R.E."/>
            <person name="Uehling J."/>
            <person name="Grigoriev I.V."/>
            <person name="Vagvolgyi C."/>
            <person name="Papp T."/>
            <person name="Martin F.M."/>
            <person name="Miettinen O."/>
            <person name="Hibbett D.S."/>
            <person name="Nagy L.G."/>
        </authorList>
    </citation>
    <scope>NUCLEOTIDE SEQUENCE [LARGE SCALE GENOMIC DNA]</scope>
    <source>
        <strain evidence="2 3">CBS 962.96</strain>
    </source>
</reference>
<feature type="compositionally biased region" description="Low complexity" evidence="1">
    <location>
        <begin position="727"/>
        <end position="738"/>
    </location>
</feature>
<name>A0A4S8KZM9_DENBC</name>
<dbReference type="AlphaFoldDB" id="A0A4S8KZM9"/>
<gene>
    <name evidence="2" type="ORF">K435DRAFT_873252</name>
</gene>
<organism evidence="2 3">
    <name type="scientific">Dendrothele bispora (strain CBS 962.96)</name>
    <dbReference type="NCBI Taxonomy" id="1314807"/>
    <lineage>
        <taxon>Eukaryota</taxon>
        <taxon>Fungi</taxon>
        <taxon>Dikarya</taxon>
        <taxon>Basidiomycota</taxon>
        <taxon>Agaricomycotina</taxon>
        <taxon>Agaricomycetes</taxon>
        <taxon>Agaricomycetidae</taxon>
        <taxon>Agaricales</taxon>
        <taxon>Agaricales incertae sedis</taxon>
        <taxon>Dendrothele</taxon>
    </lineage>
</organism>
<dbReference type="EMBL" id="ML179801">
    <property type="protein sequence ID" value="THU81537.1"/>
    <property type="molecule type" value="Genomic_DNA"/>
</dbReference>
<feature type="region of interest" description="Disordered" evidence="1">
    <location>
        <begin position="654"/>
        <end position="759"/>
    </location>
</feature>
<dbReference type="Proteomes" id="UP000297245">
    <property type="component" value="Unassembled WGS sequence"/>
</dbReference>
<feature type="compositionally biased region" description="Basic and acidic residues" evidence="1">
    <location>
        <begin position="172"/>
        <end position="183"/>
    </location>
</feature>
<feature type="compositionally biased region" description="Polar residues" evidence="1">
    <location>
        <begin position="657"/>
        <end position="668"/>
    </location>
</feature>
<evidence type="ECO:0000313" key="2">
    <source>
        <dbReference type="EMBL" id="THU81537.1"/>
    </source>
</evidence>
<evidence type="ECO:0000256" key="1">
    <source>
        <dbReference type="SAM" id="MobiDB-lite"/>
    </source>
</evidence>
<feature type="compositionally biased region" description="Low complexity" evidence="1">
    <location>
        <begin position="233"/>
        <end position="242"/>
    </location>
</feature>
<feature type="region of interest" description="Disordered" evidence="1">
    <location>
        <begin position="142"/>
        <end position="292"/>
    </location>
</feature>
<feature type="compositionally biased region" description="Polar residues" evidence="1">
    <location>
        <begin position="622"/>
        <end position="633"/>
    </location>
</feature>